<gene>
    <name evidence="1" type="ORF">BG454_12395</name>
</gene>
<dbReference type="Pfam" id="PF04268">
    <property type="entry name" value="SoxG"/>
    <property type="match status" value="1"/>
</dbReference>
<evidence type="ECO:0000313" key="2">
    <source>
        <dbReference type="Proteomes" id="UP000228948"/>
    </source>
</evidence>
<dbReference type="InterPro" id="IPR007375">
    <property type="entry name" value="SoxG"/>
</dbReference>
<name>A0A2K8KAN1_9RHOB</name>
<dbReference type="Proteomes" id="UP000228948">
    <property type="component" value="Chromosome"/>
</dbReference>
<dbReference type="RefSeq" id="WP_071481010.1">
    <property type="nucleotide sequence ID" value="NZ_CP024899.1"/>
</dbReference>
<dbReference type="InterPro" id="IPR027266">
    <property type="entry name" value="TrmE/GcvT-like"/>
</dbReference>
<proteinExistence type="predicted"/>
<sequence>MSDLAQSALPGAEFEGFVTIREAGLQGMVTLRADLAAKPVIKAIKDATGCAIPKQRRVTLGEAASVAWMSPDEVMIFCAHDKAASIASALATALKGSFATVAVVSDARAVFSVQGAAWRDALAKICPVDFSTLSEGDIRRTRAAQVAAAIWVSGKEEATLVCFQSVAGYMFDLLSTVSAKGSEPDLYRLPTETS</sequence>
<dbReference type="AlphaFoldDB" id="A0A2K8KAN1"/>
<dbReference type="Gene3D" id="3.30.1360.120">
    <property type="entry name" value="Probable tRNA modification gtpase trme, domain 1"/>
    <property type="match status" value="1"/>
</dbReference>
<keyword evidence="2" id="KW-1185">Reference proteome</keyword>
<evidence type="ECO:0000313" key="1">
    <source>
        <dbReference type="EMBL" id="ATX66511.1"/>
    </source>
</evidence>
<accession>A0A2K8KAN1</accession>
<dbReference type="SUPFAM" id="SSF103025">
    <property type="entry name" value="Folate-binding domain"/>
    <property type="match status" value="1"/>
</dbReference>
<dbReference type="KEGG" id="rbg:BG454_12395"/>
<organism evidence="1 2">
    <name type="scientific">Roseinatronobacter bogoriensis subsp. barguzinensis</name>
    <dbReference type="NCBI Taxonomy" id="441209"/>
    <lineage>
        <taxon>Bacteria</taxon>
        <taxon>Pseudomonadati</taxon>
        <taxon>Pseudomonadota</taxon>
        <taxon>Alphaproteobacteria</taxon>
        <taxon>Rhodobacterales</taxon>
        <taxon>Paracoccaceae</taxon>
        <taxon>Roseinatronobacter</taxon>
    </lineage>
</organism>
<protein>
    <submittedName>
        <fullName evidence="1">Sarcosine oxidase subunit gamma</fullName>
    </submittedName>
</protein>
<dbReference type="STRING" id="441209.GCA_001870665_02258"/>
<dbReference type="OrthoDB" id="9814782at2"/>
<dbReference type="Gene3D" id="3.30.70.1520">
    <property type="entry name" value="Heterotetrameric sarcosine oxidase"/>
    <property type="match status" value="1"/>
</dbReference>
<reference evidence="1 2" key="1">
    <citation type="submission" date="2017-11" db="EMBL/GenBank/DDBJ databases">
        <title>Revised Sequence and Annotation of the Rhodobaca barguzinensis strain alga05 Genome.</title>
        <authorList>
            <person name="Kopejtka K."/>
            <person name="Tomasch J.M."/>
            <person name="Bunk B."/>
            <person name="Koblizek M."/>
        </authorList>
    </citation>
    <scope>NUCLEOTIDE SEQUENCE [LARGE SCALE GENOMIC DNA]</scope>
    <source>
        <strain evidence="2">alga05</strain>
    </source>
</reference>
<dbReference type="EMBL" id="CP024899">
    <property type="protein sequence ID" value="ATX66511.1"/>
    <property type="molecule type" value="Genomic_DNA"/>
</dbReference>